<comment type="caution">
    <text evidence="2">The sequence shown here is derived from an EMBL/GenBank/DDBJ whole genome shotgun (WGS) entry which is preliminary data.</text>
</comment>
<keyword evidence="3" id="KW-1185">Reference proteome</keyword>
<protein>
    <submittedName>
        <fullName evidence="2">Variable surface protein</fullName>
    </submittedName>
</protein>
<keyword evidence="1" id="KW-1133">Transmembrane helix</keyword>
<evidence type="ECO:0000313" key="2">
    <source>
        <dbReference type="EMBL" id="GAW84481.1"/>
    </source>
</evidence>
<dbReference type="GeneID" id="39745289"/>
<keyword evidence="1" id="KW-0812">Transmembrane</keyword>
<feature type="transmembrane region" description="Helical" evidence="1">
    <location>
        <begin position="251"/>
        <end position="270"/>
    </location>
</feature>
<organism evidence="2 3">
    <name type="scientific">Plasmodium gonderi</name>
    <dbReference type="NCBI Taxonomy" id="77519"/>
    <lineage>
        <taxon>Eukaryota</taxon>
        <taxon>Sar</taxon>
        <taxon>Alveolata</taxon>
        <taxon>Apicomplexa</taxon>
        <taxon>Aconoidasida</taxon>
        <taxon>Haemosporida</taxon>
        <taxon>Plasmodiidae</taxon>
        <taxon>Plasmodium</taxon>
        <taxon>Plasmodium (Plasmodium)</taxon>
    </lineage>
</organism>
<dbReference type="AlphaFoldDB" id="A0A1Y1JPS9"/>
<evidence type="ECO:0000256" key="1">
    <source>
        <dbReference type="SAM" id="Phobius"/>
    </source>
</evidence>
<dbReference type="Pfam" id="PF05795">
    <property type="entry name" value="Plasmodium_Vir"/>
    <property type="match status" value="1"/>
</dbReference>
<gene>
    <name evidence="2" type="ORF">PGO_003205</name>
</gene>
<dbReference type="EMBL" id="BDQF01000345">
    <property type="protein sequence ID" value="GAW84481.1"/>
    <property type="molecule type" value="Genomic_DNA"/>
</dbReference>
<evidence type="ECO:0000313" key="3">
    <source>
        <dbReference type="Proteomes" id="UP000195521"/>
    </source>
</evidence>
<keyword evidence="1" id="KW-0472">Membrane</keyword>
<reference evidence="3" key="1">
    <citation type="submission" date="2017-04" db="EMBL/GenBank/DDBJ databases">
        <title>Plasmodium gonderi genome.</title>
        <authorList>
            <person name="Arisue N."/>
            <person name="Honma H."/>
            <person name="Kawai S."/>
            <person name="Tougan T."/>
            <person name="Tanabe K."/>
            <person name="Horii T."/>
        </authorList>
    </citation>
    <scope>NUCLEOTIDE SEQUENCE [LARGE SCALE GENOMIC DNA]</scope>
    <source>
        <strain evidence="3">ATCC 30045</strain>
    </source>
</reference>
<dbReference type="RefSeq" id="XP_028547070.1">
    <property type="nucleotide sequence ID" value="XM_028691269.1"/>
</dbReference>
<proteinExistence type="predicted"/>
<dbReference type="OMA" id="AGYCHED"/>
<name>A0A1Y1JPS9_PLAGO</name>
<accession>A0A1Y1JPS9</accession>
<sequence length="314" mass="37130">MRMPGSSVENVISIFLFDKEYKKLDIEHAGYCHEDDEEKIDNELKTYTLISDISEKIRNAMCFLRSKSKTKIDNKLSSIFYIWLGNKMIDVVNNDDEFNSYISNCYKILNTGYDADEFEKPVKAISRDNFRKIKLFHDYSLHHDIIKFFLEQKEYSCSSDFKEYLQDAVSTYIQIYRECTSTTKNDYCEIYEKIKAEYPNIKNELNTLVCKENIAPAVESPLSTTHESEDSLGSESVLLPSGETRYESYKYIFITLLPVLAFIPVAMWLIKLFRNNEKLWQNIKEIWREKFEQNLFQHSAPYYDSNVFKIPYFT</sequence>
<dbReference type="Proteomes" id="UP000195521">
    <property type="component" value="Unassembled WGS sequence"/>
</dbReference>
<dbReference type="InterPro" id="IPR008780">
    <property type="entry name" value="Plasmodium_Vir"/>
</dbReference>
<dbReference type="OrthoDB" id="383226at2759"/>